<dbReference type="Pfam" id="PF01243">
    <property type="entry name" value="PNPOx_N"/>
    <property type="match status" value="1"/>
</dbReference>
<dbReference type="PIRSF" id="PIRSF000190">
    <property type="entry name" value="Pyd_amn-ph_oxd"/>
    <property type="match status" value="1"/>
</dbReference>
<feature type="binding site" evidence="5">
    <location>
        <begin position="146"/>
        <end position="147"/>
    </location>
    <ligand>
        <name>FMN</name>
        <dbReference type="ChEBI" id="CHEBI:58210"/>
    </ligand>
</feature>
<comment type="cofactor">
    <cofactor evidence="5">
        <name>FMN</name>
        <dbReference type="ChEBI" id="CHEBI:58210"/>
    </cofactor>
    <text evidence="5">Binds 1 FMN per subunit.</text>
</comment>
<dbReference type="AlphaFoldDB" id="A0A1E3L5U8"/>
<dbReference type="EC" id="1.4.3.5" evidence="8"/>
<evidence type="ECO:0000259" key="6">
    <source>
        <dbReference type="Pfam" id="PF01243"/>
    </source>
</evidence>
<organism evidence="8 9">
    <name type="scientific">Paenibacillus nuruki</name>
    <dbReference type="NCBI Taxonomy" id="1886670"/>
    <lineage>
        <taxon>Bacteria</taxon>
        <taxon>Bacillati</taxon>
        <taxon>Bacillota</taxon>
        <taxon>Bacilli</taxon>
        <taxon>Bacillales</taxon>
        <taxon>Paenibacillaceae</taxon>
        <taxon>Paenibacillus</taxon>
    </lineage>
</organism>
<feature type="binding site" evidence="5">
    <location>
        <begin position="67"/>
        <end position="72"/>
    </location>
    <ligand>
        <name>FMN</name>
        <dbReference type="ChEBI" id="CHEBI:58210"/>
    </ligand>
</feature>
<evidence type="ECO:0000313" key="8">
    <source>
        <dbReference type="EMBL" id="ODP28350.1"/>
    </source>
</evidence>
<dbReference type="GO" id="GO:0010181">
    <property type="term" value="F:FMN binding"/>
    <property type="evidence" value="ECO:0007669"/>
    <property type="project" value="InterPro"/>
</dbReference>
<keyword evidence="4 8" id="KW-0560">Oxidoreductase</keyword>
<evidence type="ECO:0000313" key="9">
    <source>
        <dbReference type="Proteomes" id="UP000094578"/>
    </source>
</evidence>
<dbReference type="PANTHER" id="PTHR10851:SF0">
    <property type="entry name" value="PYRIDOXINE-5'-PHOSPHATE OXIDASE"/>
    <property type="match status" value="1"/>
</dbReference>
<feature type="binding site" evidence="5">
    <location>
        <position position="201"/>
    </location>
    <ligand>
        <name>FMN</name>
        <dbReference type="ChEBI" id="CHEBI:58210"/>
    </ligand>
</feature>
<dbReference type="GO" id="GO:0008615">
    <property type="term" value="P:pyridoxine biosynthetic process"/>
    <property type="evidence" value="ECO:0007669"/>
    <property type="project" value="InterPro"/>
</dbReference>
<protein>
    <submittedName>
        <fullName evidence="8">Pyridoxal 5'-phosphate synthase</fullName>
        <ecNumber evidence="8">1.4.3.5</ecNumber>
    </submittedName>
</protein>
<evidence type="ECO:0000256" key="5">
    <source>
        <dbReference type="PIRSR" id="PIRSR000190-2"/>
    </source>
</evidence>
<dbReference type="InterPro" id="IPR011576">
    <property type="entry name" value="Pyridox_Oxase_N"/>
</dbReference>
<dbReference type="RefSeq" id="WP_069327753.1">
    <property type="nucleotide sequence ID" value="NZ_MDER01000039.1"/>
</dbReference>
<dbReference type="InterPro" id="IPR012349">
    <property type="entry name" value="Split_barrel_FMN-bd"/>
</dbReference>
<keyword evidence="3 5" id="KW-0288">FMN</keyword>
<dbReference type="InterPro" id="IPR000659">
    <property type="entry name" value="Pyridox_Oxase"/>
</dbReference>
<evidence type="ECO:0000256" key="3">
    <source>
        <dbReference type="ARBA" id="ARBA00022643"/>
    </source>
</evidence>
<evidence type="ECO:0000256" key="2">
    <source>
        <dbReference type="ARBA" id="ARBA00022630"/>
    </source>
</evidence>
<reference evidence="8 9" key="1">
    <citation type="submission" date="2016-08" db="EMBL/GenBank/DDBJ databases">
        <title>Genome sequencing of Paenibacillus sp. TI45-13ar, isolated from Korean traditional nuruk.</title>
        <authorList>
            <person name="Kim S.-J."/>
        </authorList>
    </citation>
    <scope>NUCLEOTIDE SEQUENCE [LARGE SCALE GENOMIC DNA]</scope>
    <source>
        <strain evidence="8 9">TI45-13ar</strain>
    </source>
</reference>
<feature type="domain" description="Pyridoxamine 5'-phosphate oxidase N-terminal" evidence="6">
    <location>
        <begin position="44"/>
        <end position="152"/>
    </location>
</feature>
<dbReference type="EMBL" id="MDER01000039">
    <property type="protein sequence ID" value="ODP28350.1"/>
    <property type="molecule type" value="Genomic_DNA"/>
</dbReference>
<dbReference type="PROSITE" id="PS01064">
    <property type="entry name" value="PYRIDOX_OXIDASE"/>
    <property type="match status" value="1"/>
</dbReference>
<accession>A0A1E3L5U8</accession>
<evidence type="ECO:0000256" key="4">
    <source>
        <dbReference type="ARBA" id="ARBA00023002"/>
    </source>
</evidence>
<keyword evidence="2" id="KW-0285">Flavoprotein</keyword>
<dbReference type="GO" id="GO:0004733">
    <property type="term" value="F:pyridoxamine phosphate oxidase activity"/>
    <property type="evidence" value="ECO:0007669"/>
    <property type="project" value="UniProtKB-EC"/>
</dbReference>
<dbReference type="SUPFAM" id="SSF50475">
    <property type="entry name" value="FMN-binding split barrel"/>
    <property type="match status" value="1"/>
</dbReference>
<feature type="domain" description="Pyridoxine 5'-phosphate oxidase dimerisation C-terminal" evidence="7">
    <location>
        <begin position="178"/>
        <end position="218"/>
    </location>
</feature>
<dbReference type="NCBIfam" id="NF004231">
    <property type="entry name" value="PRK05679.1"/>
    <property type="match status" value="1"/>
</dbReference>
<evidence type="ECO:0000259" key="7">
    <source>
        <dbReference type="Pfam" id="PF10590"/>
    </source>
</evidence>
<comment type="similarity">
    <text evidence="1">Belongs to the pyridoxamine 5'-phosphate oxidase family.</text>
</comment>
<dbReference type="STRING" id="1886670.PTI45_02340"/>
<evidence type="ECO:0000256" key="1">
    <source>
        <dbReference type="ARBA" id="ARBA00007301"/>
    </source>
</evidence>
<proteinExistence type="inferred from homology"/>
<dbReference type="Gene3D" id="2.30.110.10">
    <property type="entry name" value="Electron Transport, Fmn-binding Protein, Chain A"/>
    <property type="match status" value="1"/>
</dbReference>
<comment type="caution">
    <text evidence="8">The sequence shown here is derived from an EMBL/GenBank/DDBJ whole genome shotgun (WGS) entry which is preliminary data.</text>
</comment>
<dbReference type="InterPro" id="IPR019740">
    <property type="entry name" value="Pyridox_Oxase_CS"/>
</dbReference>
<gene>
    <name evidence="8" type="primary">pdxH</name>
    <name evidence="8" type="ORF">PTI45_02340</name>
</gene>
<dbReference type="Pfam" id="PF10590">
    <property type="entry name" value="PNP_phzG_C"/>
    <property type="match status" value="1"/>
</dbReference>
<sequence>MNTQSSNILRGLKALSGPFPTWDTQSLPENPTELFLDWMKLAIEMKVKEPHAMTISTVDSDGFPDARVLIIKEAKDDSFYFATGLESQKGQHIQHNPKVALTFYWPELGRQIRIRGIAEDQGLEAGAIDLRRRSTIARAVAMTERQSQPLENQEQLEQSIAMQEEKIHHDPDIVTPNWRLFAVHAQEIEFWQADPDRKHTRYQYILHEGQWTHQQLWP</sequence>
<feature type="binding site" evidence="5">
    <location>
        <position position="111"/>
    </location>
    <ligand>
        <name>FMN</name>
        <dbReference type="ChEBI" id="CHEBI:58210"/>
    </ligand>
</feature>
<dbReference type="InterPro" id="IPR019576">
    <property type="entry name" value="Pyridoxamine_oxidase_dimer_C"/>
</dbReference>
<dbReference type="Proteomes" id="UP000094578">
    <property type="component" value="Unassembled WGS sequence"/>
</dbReference>
<keyword evidence="9" id="KW-1185">Reference proteome</keyword>
<name>A0A1E3L5U8_9BACL</name>
<feature type="binding site" evidence="5">
    <location>
        <position position="191"/>
    </location>
    <ligand>
        <name>FMN</name>
        <dbReference type="ChEBI" id="CHEBI:58210"/>
    </ligand>
</feature>
<dbReference type="PANTHER" id="PTHR10851">
    <property type="entry name" value="PYRIDOXINE-5-PHOSPHATE OXIDASE"/>
    <property type="match status" value="1"/>
</dbReference>
<feature type="binding site" evidence="5">
    <location>
        <position position="89"/>
    </location>
    <ligand>
        <name>FMN</name>
        <dbReference type="ChEBI" id="CHEBI:58210"/>
    </ligand>
</feature>